<dbReference type="EMBL" id="CP150637">
    <property type="protein sequence ID" value="WZW88602.1"/>
    <property type="molecule type" value="Genomic_DNA"/>
</dbReference>
<sequence length="172" mass="18825">MDNQESQFKGVYQELKSPGMLLSSPEGIALTSPKSIQASSSQNIALTSYQSIDMSSFKDFRVAAKTNVSILAVEKDLNLIANQGRMKIQAQNNELELSSKQELRVISNDDRVIIAADKEIFLTSGGAFIRIKDGKVEIGGPQPLDIKTAGFNVVGSNNMPYNFTNYDSENPM</sequence>
<reference evidence="2 3" key="1">
    <citation type="submission" date="2024-03" db="EMBL/GenBank/DDBJ databases">
        <title>Complete Genome Sequence and Annotation of Ignatzschineria larvae DSM 13226.</title>
        <authorList>
            <person name="Cantrell E."/>
            <person name="Burcham Z.M."/>
        </authorList>
    </citation>
    <scope>NUCLEOTIDE SEQUENCE [LARGE SCALE GENOMIC DNA]</scope>
    <source>
        <strain evidence="2 3">DSM 13226</strain>
    </source>
</reference>
<evidence type="ECO:0000313" key="3">
    <source>
        <dbReference type="Proteomes" id="UP001449178"/>
    </source>
</evidence>
<protein>
    <submittedName>
        <fullName evidence="2">DUF2345 domain-containing protein</fullName>
    </submittedName>
</protein>
<keyword evidence="3" id="KW-1185">Reference proteome</keyword>
<proteinExistence type="predicted"/>
<feature type="domain" description="DUF2345" evidence="1">
    <location>
        <begin position="11"/>
        <end position="155"/>
    </location>
</feature>
<accession>A0ABZ3C1S9</accession>
<gene>
    <name evidence="2" type="ORF">WMO13_04235</name>
</gene>
<organism evidence="2 3">
    <name type="scientific">Ignatzschineria larvae DSM 13226</name>
    <dbReference type="NCBI Taxonomy" id="1111732"/>
    <lineage>
        <taxon>Bacteria</taxon>
        <taxon>Pseudomonadati</taxon>
        <taxon>Pseudomonadota</taxon>
        <taxon>Gammaproteobacteria</taxon>
        <taxon>Cardiobacteriales</taxon>
        <taxon>Ignatzschineriaceae</taxon>
        <taxon>Ignatzschineria</taxon>
    </lineage>
</organism>
<evidence type="ECO:0000313" key="2">
    <source>
        <dbReference type="EMBL" id="WZW88602.1"/>
    </source>
</evidence>
<evidence type="ECO:0000259" key="1">
    <source>
        <dbReference type="Pfam" id="PF10106"/>
    </source>
</evidence>
<dbReference type="Proteomes" id="UP001449178">
    <property type="component" value="Chromosome"/>
</dbReference>
<dbReference type="Pfam" id="PF10106">
    <property type="entry name" value="DUF2345"/>
    <property type="match status" value="1"/>
</dbReference>
<dbReference type="InterPro" id="IPR018769">
    <property type="entry name" value="VgrG2_DUF2345"/>
</dbReference>
<name>A0ABZ3C1S9_9GAMM</name>
<dbReference type="RefSeq" id="WP_342386916.1">
    <property type="nucleotide sequence ID" value="NZ_CP150637.1"/>
</dbReference>